<reference evidence="2" key="1">
    <citation type="journal article" date="2021" name="Nat. Commun.">
        <title>Genetic determinants of endophytism in the Arabidopsis root mycobiome.</title>
        <authorList>
            <person name="Mesny F."/>
            <person name="Miyauchi S."/>
            <person name="Thiergart T."/>
            <person name="Pickel B."/>
            <person name="Atanasova L."/>
            <person name="Karlsson M."/>
            <person name="Huettel B."/>
            <person name="Barry K.W."/>
            <person name="Haridas S."/>
            <person name="Chen C."/>
            <person name="Bauer D."/>
            <person name="Andreopoulos W."/>
            <person name="Pangilinan J."/>
            <person name="LaButti K."/>
            <person name="Riley R."/>
            <person name="Lipzen A."/>
            <person name="Clum A."/>
            <person name="Drula E."/>
            <person name="Henrissat B."/>
            <person name="Kohler A."/>
            <person name="Grigoriev I.V."/>
            <person name="Martin F.M."/>
            <person name="Hacquard S."/>
        </authorList>
    </citation>
    <scope>NUCLEOTIDE SEQUENCE</scope>
    <source>
        <strain evidence="2">MPI-CAGE-CH-0235</strain>
    </source>
</reference>
<accession>A0A8K0SFQ7</accession>
<dbReference type="EMBL" id="JAGPNK010000019">
    <property type="protein sequence ID" value="KAH7305184.1"/>
    <property type="molecule type" value="Genomic_DNA"/>
</dbReference>
<dbReference type="Proteomes" id="UP000813444">
    <property type="component" value="Unassembled WGS sequence"/>
</dbReference>
<comment type="caution">
    <text evidence="2">The sequence shown here is derived from an EMBL/GenBank/DDBJ whole genome shotgun (WGS) entry which is preliminary data.</text>
</comment>
<feature type="chain" id="PRO_5035437888" evidence="1">
    <location>
        <begin position="24"/>
        <end position="126"/>
    </location>
</feature>
<feature type="signal peptide" evidence="1">
    <location>
        <begin position="1"/>
        <end position="23"/>
    </location>
</feature>
<keyword evidence="3" id="KW-1185">Reference proteome</keyword>
<sequence>MLFNLFTTTALVACSLLAAPALGSPLDITLPPGLESHLTSRASDVTVKYWKTTSCKTSNSEKSYNSGKCLNVASVDHAVSMQERKKNSCHLIRYEEKDCKGYSEKGLNLDDCFNIGDRWESLKIQC</sequence>
<evidence type="ECO:0000256" key="1">
    <source>
        <dbReference type="SAM" id="SignalP"/>
    </source>
</evidence>
<proteinExistence type="predicted"/>
<gene>
    <name evidence="2" type="ORF">B0I35DRAFT_444135</name>
</gene>
<keyword evidence="1" id="KW-0732">Signal</keyword>
<name>A0A8K0SFQ7_9HYPO</name>
<evidence type="ECO:0000313" key="3">
    <source>
        <dbReference type="Proteomes" id="UP000813444"/>
    </source>
</evidence>
<organism evidence="2 3">
    <name type="scientific">Stachybotrys elegans</name>
    <dbReference type="NCBI Taxonomy" id="80388"/>
    <lineage>
        <taxon>Eukaryota</taxon>
        <taxon>Fungi</taxon>
        <taxon>Dikarya</taxon>
        <taxon>Ascomycota</taxon>
        <taxon>Pezizomycotina</taxon>
        <taxon>Sordariomycetes</taxon>
        <taxon>Hypocreomycetidae</taxon>
        <taxon>Hypocreales</taxon>
        <taxon>Stachybotryaceae</taxon>
        <taxon>Stachybotrys</taxon>
    </lineage>
</organism>
<evidence type="ECO:0000313" key="2">
    <source>
        <dbReference type="EMBL" id="KAH7305184.1"/>
    </source>
</evidence>
<dbReference type="AlphaFoldDB" id="A0A8K0SFQ7"/>
<dbReference type="OrthoDB" id="5039026at2759"/>
<protein>
    <submittedName>
        <fullName evidence="2">Uncharacterized protein</fullName>
    </submittedName>
</protein>